<organism evidence="1 2">
    <name type="scientific">Hevea brasiliensis</name>
    <name type="common">Para rubber tree</name>
    <name type="synonym">Siphonia brasiliensis</name>
    <dbReference type="NCBI Taxonomy" id="3981"/>
    <lineage>
        <taxon>Eukaryota</taxon>
        <taxon>Viridiplantae</taxon>
        <taxon>Streptophyta</taxon>
        <taxon>Embryophyta</taxon>
        <taxon>Tracheophyta</taxon>
        <taxon>Spermatophyta</taxon>
        <taxon>Magnoliopsida</taxon>
        <taxon>eudicotyledons</taxon>
        <taxon>Gunneridae</taxon>
        <taxon>Pentapetalae</taxon>
        <taxon>rosids</taxon>
        <taxon>fabids</taxon>
        <taxon>Malpighiales</taxon>
        <taxon>Euphorbiaceae</taxon>
        <taxon>Crotonoideae</taxon>
        <taxon>Micrandreae</taxon>
        <taxon>Hevea</taxon>
    </lineage>
</organism>
<accession>A0A6A6N3R1</accession>
<reference evidence="1 2" key="1">
    <citation type="journal article" date="2020" name="Mol. Plant">
        <title>The Chromosome-Based Rubber Tree Genome Provides New Insights into Spurge Genome Evolution and Rubber Biosynthesis.</title>
        <authorList>
            <person name="Liu J."/>
            <person name="Shi C."/>
            <person name="Shi C.C."/>
            <person name="Li W."/>
            <person name="Zhang Q.J."/>
            <person name="Zhang Y."/>
            <person name="Li K."/>
            <person name="Lu H.F."/>
            <person name="Shi C."/>
            <person name="Zhu S.T."/>
            <person name="Xiao Z.Y."/>
            <person name="Nan H."/>
            <person name="Yue Y."/>
            <person name="Zhu X.G."/>
            <person name="Wu Y."/>
            <person name="Hong X.N."/>
            <person name="Fan G.Y."/>
            <person name="Tong Y."/>
            <person name="Zhang D."/>
            <person name="Mao C.L."/>
            <person name="Liu Y.L."/>
            <person name="Hao S.J."/>
            <person name="Liu W.Q."/>
            <person name="Lv M.Q."/>
            <person name="Zhang H.B."/>
            <person name="Liu Y."/>
            <person name="Hu-Tang G.R."/>
            <person name="Wang J.P."/>
            <person name="Wang J.H."/>
            <person name="Sun Y.H."/>
            <person name="Ni S.B."/>
            <person name="Chen W.B."/>
            <person name="Zhang X.C."/>
            <person name="Jiao Y.N."/>
            <person name="Eichler E.E."/>
            <person name="Li G.H."/>
            <person name="Liu X."/>
            <person name="Gao L.Z."/>
        </authorList>
    </citation>
    <scope>NUCLEOTIDE SEQUENCE [LARGE SCALE GENOMIC DNA]</scope>
    <source>
        <strain evidence="2">cv. GT1</strain>
        <tissue evidence="1">Leaf</tissue>
    </source>
</reference>
<name>A0A6A6N3R1_HEVBR</name>
<proteinExistence type="predicted"/>
<sequence>MPSKVGRLTSLERLSLFAVGTHRGGSIEELECLNQLSGELKIMYLEKVGGNYHFFFSSLGVHAELVLFVNSQRAEDHTDFCAELAELFTNIDVNVFDPVDIVPSGKQKALKIVIESSRDYAF</sequence>
<keyword evidence="2" id="KW-1185">Reference proteome</keyword>
<dbReference type="Proteomes" id="UP000467840">
    <property type="component" value="Chromosome 10"/>
</dbReference>
<evidence type="ECO:0000313" key="1">
    <source>
        <dbReference type="EMBL" id="KAF2319248.1"/>
    </source>
</evidence>
<protein>
    <submittedName>
        <fullName evidence="1">Uncharacterized protein</fullName>
    </submittedName>
</protein>
<gene>
    <name evidence="1" type="ORF">GH714_014211</name>
</gene>
<dbReference type="AlphaFoldDB" id="A0A6A6N3R1"/>
<dbReference type="EMBL" id="JAAGAX010000003">
    <property type="protein sequence ID" value="KAF2319248.1"/>
    <property type="molecule type" value="Genomic_DNA"/>
</dbReference>
<evidence type="ECO:0000313" key="2">
    <source>
        <dbReference type="Proteomes" id="UP000467840"/>
    </source>
</evidence>
<comment type="caution">
    <text evidence="1">The sequence shown here is derived from an EMBL/GenBank/DDBJ whole genome shotgun (WGS) entry which is preliminary data.</text>
</comment>